<feature type="domain" description="Peptidase M20 dimerisation" evidence="2">
    <location>
        <begin position="173"/>
        <end position="263"/>
    </location>
</feature>
<dbReference type="EMBL" id="CP046522">
    <property type="protein sequence ID" value="QGU96143.1"/>
    <property type="molecule type" value="Genomic_DNA"/>
</dbReference>
<gene>
    <name evidence="3" type="ORF">GOM49_14495</name>
</gene>
<accession>A0A6I6EUV4</accession>
<dbReference type="PIRSF" id="PIRSF037226">
    <property type="entry name" value="Amidohydrolase_ACY1L2_prd"/>
    <property type="match status" value="1"/>
</dbReference>
<sequence length="401" mass="44327">MDIKDLKEIACEAIEKQRKELIEISKYIHSNPEYCFGEYKACKVLINYLEKEGFIVEAGICDLSTAFKGIYEGEKSGYNIGIFAEYDAVAGLGHGCGHNIMAAMAVGASMSLKGIVDKIGGTVSIFGTPAEEGGGGKIIMLEKGAFKDLDAAMILHPANDTVVNDISYSRTDLEVNFYGKSSHAATFPDQGTSALNPLIQLFNMVNAMRLELMEKGKILGVITKGGYDPIYIPDHCIGKFTIRSFDRNFKLQLVDRFIKMCQSIAEATNTIFKYEVLGHPYEDIRNNEAIEALLEENLKALGEVVKPRERELGIGCTDMGNVTHCVPALQSYIKVCDDVKGHTMEFLQACGDERGEKALITGAKAMAMTAVDLLYSHENMKKVKLNFQEMKKRFEYIGVEI</sequence>
<dbReference type="SUPFAM" id="SSF55031">
    <property type="entry name" value="Bacterial exopeptidase dimerisation domain"/>
    <property type="match status" value="1"/>
</dbReference>
<dbReference type="InterPro" id="IPR036264">
    <property type="entry name" value="Bact_exopeptidase_dim_dom"/>
</dbReference>
<dbReference type="GO" id="GO:0016805">
    <property type="term" value="F:dipeptidase activity"/>
    <property type="evidence" value="ECO:0007669"/>
    <property type="project" value="InterPro"/>
</dbReference>
<dbReference type="InterPro" id="IPR011650">
    <property type="entry name" value="Peptidase_M20_dimer"/>
</dbReference>
<dbReference type="InterPro" id="IPR017144">
    <property type="entry name" value="Xaa-Arg_dipeptidase"/>
</dbReference>
<evidence type="ECO:0000313" key="4">
    <source>
        <dbReference type="Proteomes" id="UP000422764"/>
    </source>
</evidence>
<keyword evidence="3" id="KW-0378">Hydrolase</keyword>
<evidence type="ECO:0000259" key="2">
    <source>
        <dbReference type="Pfam" id="PF07687"/>
    </source>
</evidence>
<comment type="similarity">
    <text evidence="1">Belongs to the peptidase M20A family.</text>
</comment>
<dbReference type="Pfam" id="PF07687">
    <property type="entry name" value="M20_dimer"/>
    <property type="match status" value="1"/>
</dbReference>
<dbReference type="InterPro" id="IPR052030">
    <property type="entry name" value="Peptidase_M20/M20A_hydrolases"/>
</dbReference>
<name>A0A6I6EUV4_9CLOT</name>
<dbReference type="NCBIfam" id="TIGR01891">
    <property type="entry name" value="amidohydrolases"/>
    <property type="match status" value="1"/>
</dbReference>
<dbReference type="SUPFAM" id="SSF53187">
    <property type="entry name" value="Zn-dependent exopeptidases"/>
    <property type="match status" value="1"/>
</dbReference>
<proteinExistence type="inferred from homology"/>
<reference evidence="3 4" key="1">
    <citation type="submission" date="2019-12" db="EMBL/GenBank/DDBJ databases">
        <title>Genome sequenceing of Clostridium bovifaecis.</title>
        <authorList>
            <person name="Yao Y."/>
        </authorList>
    </citation>
    <scope>NUCLEOTIDE SEQUENCE [LARGE SCALE GENOMIC DNA]</scope>
    <source>
        <strain evidence="3 4">BXX</strain>
    </source>
</reference>
<dbReference type="PANTHER" id="PTHR30575">
    <property type="entry name" value="PEPTIDASE M20"/>
    <property type="match status" value="1"/>
</dbReference>
<dbReference type="Proteomes" id="UP000422764">
    <property type="component" value="Chromosome"/>
</dbReference>
<dbReference type="AlphaFoldDB" id="A0A6I6EUV4"/>
<dbReference type="PANTHER" id="PTHR30575:SF0">
    <property type="entry name" value="XAA-ARG DIPEPTIDASE"/>
    <property type="match status" value="1"/>
</dbReference>
<dbReference type="GO" id="GO:0046657">
    <property type="term" value="P:folic acid catabolic process"/>
    <property type="evidence" value="ECO:0007669"/>
    <property type="project" value="TreeGrafter"/>
</dbReference>
<dbReference type="Pfam" id="PF01546">
    <property type="entry name" value="Peptidase_M20"/>
    <property type="match status" value="1"/>
</dbReference>
<keyword evidence="4" id="KW-1185">Reference proteome</keyword>
<organism evidence="3 4">
    <name type="scientific">Clostridium bovifaecis</name>
    <dbReference type="NCBI Taxonomy" id="2184719"/>
    <lineage>
        <taxon>Bacteria</taxon>
        <taxon>Bacillati</taxon>
        <taxon>Bacillota</taxon>
        <taxon>Clostridia</taxon>
        <taxon>Eubacteriales</taxon>
        <taxon>Clostridiaceae</taxon>
        <taxon>Clostridium</taxon>
    </lineage>
</organism>
<dbReference type="Gene3D" id="3.40.630.10">
    <property type="entry name" value="Zn peptidases"/>
    <property type="match status" value="1"/>
</dbReference>
<evidence type="ECO:0000256" key="1">
    <source>
        <dbReference type="PIRNR" id="PIRNR037226"/>
    </source>
</evidence>
<protein>
    <recommendedName>
        <fullName evidence="1">Peptidase M20 domain-containing protein 2</fullName>
    </recommendedName>
</protein>
<evidence type="ECO:0000313" key="3">
    <source>
        <dbReference type="EMBL" id="QGU96143.1"/>
    </source>
</evidence>
<dbReference type="Gene3D" id="3.30.70.360">
    <property type="match status" value="1"/>
</dbReference>
<dbReference type="GO" id="GO:0071713">
    <property type="term" value="F:para-aminobenzoyl-glutamate hydrolase activity"/>
    <property type="evidence" value="ECO:0007669"/>
    <property type="project" value="TreeGrafter"/>
</dbReference>
<dbReference type="CDD" id="cd03887">
    <property type="entry name" value="M20_Acy1L2"/>
    <property type="match status" value="1"/>
</dbReference>
<dbReference type="InterPro" id="IPR002933">
    <property type="entry name" value="Peptidase_M20"/>
</dbReference>
<dbReference type="GO" id="GO:0005737">
    <property type="term" value="C:cytoplasm"/>
    <property type="evidence" value="ECO:0007669"/>
    <property type="project" value="TreeGrafter"/>
</dbReference>
<dbReference type="InterPro" id="IPR017439">
    <property type="entry name" value="Amidohydrolase"/>
</dbReference>